<accession>A0A317UW44</accession>
<keyword evidence="2" id="KW-1185">Reference proteome</keyword>
<evidence type="ECO:0000313" key="1">
    <source>
        <dbReference type="EMBL" id="PWY65639.1"/>
    </source>
</evidence>
<dbReference type="RefSeq" id="XP_025461475.1">
    <property type="nucleotide sequence ID" value="XM_025607018.1"/>
</dbReference>
<evidence type="ECO:0000313" key="2">
    <source>
        <dbReference type="Proteomes" id="UP000246702"/>
    </source>
</evidence>
<dbReference type="AlphaFoldDB" id="A0A317UW44"/>
<protein>
    <submittedName>
        <fullName evidence="1">Uncharacterized protein</fullName>
    </submittedName>
</protein>
<proteinExistence type="predicted"/>
<gene>
    <name evidence="1" type="ORF">BO94DRAFT_338749</name>
</gene>
<sequence>MEYSPCRMTGKFRDTGASVERDITLAQLVRCRSTAHPVCMVTMGQPAGRPGSESTVLFLYLIRSLCHHGVSSPFTCECSGANAFVMSTQRADVDGDQTSIYRKGATTCFRNPSESHHSIGPFPKKLGFGILSRPGGAERSEIAGGPLESDPLSHTMLQRERLWMRDKLATIARLHIWLKSKPT</sequence>
<organism evidence="1 2">
    <name type="scientific">Aspergillus sclerotioniger CBS 115572</name>
    <dbReference type="NCBI Taxonomy" id="1450535"/>
    <lineage>
        <taxon>Eukaryota</taxon>
        <taxon>Fungi</taxon>
        <taxon>Dikarya</taxon>
        <taxon>Ascomycota</taxon>
        <taxon>Pezizomycotina</taxon>
        <taxon>Eurotiomycetes</taxon>
        <taxon>Eurotiomycetidae</taxon>
        <taxon>Eurotiales</taxon>
        <taxon>Aspergillaceae</taxon>
        <taxon>Aspergillus</taxon>
        <taxon>Aspergillus subgen. Circumdati</taxon>
    </lineage>
</organism>
<comment type="caution">
    <text evidence="1">The sequence shown here is derived from an EMBL/GenBank/DDBJ whole genome shotgun (WGS) entry which is preliminary data.</text>
</comment>
<dbReference type="EMBL" id="MSFK01000057">
    <property type="protein sequence ID" value="PWY65639.1"/>
    <property type="molecule type" value="Genomic_DNA"/>
</dbReference>
<dbReference type="Proteomes" id="UP000246702">
    <property type="component" value="Unassembled WGS sequence"/>
</dbReference>
<dbReference type="GeneID" id="37109161"/>
<reference evidence="1 2" key="1">
    <citation type="submission" date="2016-12" db="EMBL/GenBank/DDBJ databases">
        <title>The genomes of Aspergillus section Nigri reveals drivers in fungal speciation.</title>
        <authorList>
            <consortium name="DOE Joint Genome Institute"/>
            <person name="Vesth T.C."/>
            <person name="Nybo J."/>
            <person name="Theobald S."/>
            <person name="Brandl J."/>
            <person name="Frisvad J.C."/>
            <person name="Nielsen K.F."/>
            <person name="Lyhne E.K."/>
            <person name="Kogle M.E."/>
            <person name="Kuo A."/>
            <person name="Riley R."/>
            <person name="Clum A."/>
            <person name="Nolan M."/>
            <person name="Lipzen A."/>
            <person name="Salamov A."/>
            <person name="Henrissat B."/>
            <person name="Wiebenga A."/>
            <person name="De Vries R.P."/>
            <person name="Grigoriev I.V."/>
            <person name="Mortensen U.H."/>
            <person name="Andersen M.R."/>
            <person name="Baker S.E."/>
        </authorList>
    </citation>
    <scope>NUCLEOTIDE SEQUENCE [LARGE SCALE GENOMIC DNA]</scope>
    <source>
        <strain evidence="1 2">CBS 115572</strain>
    </source>
</reference>
<name>A0A317UW44_9EURO</name>